<dbReference type="InterPro" id="IPR051600">
    <property type="entry name" value="Beta-PGM-like"/>
</dbReference>
<feature type="binding site" evidence="14">
    <location>
        <position position="9"/>
    </location>
    <ligand>
        <name>Mg(2+)</name>
        <dbReference type="ChEBI" id="CHEBI:18420"/>
    </ligand>
</feature>
<feature type="binding site" evidence="13">
    <location>
        <begin position="7"/>
        <end position="9"/>
    </location>
    <ligand>
        <name>substrate</name>
    </ligand>
</feature>
<dbReference type="EC" id="5.4.2.6" evidence="10"/>
<dbReference type="InterPro" id="IPR023214">
    <property type="entry name" value="HAD_sf"/>
</dbReference>
<organism evidence="16 17">
    <name type="scientific">Desemzia incerta</name>
    <dbReference type="NCBI Taxonomy" id="82801"/>
    <lineage>
        <taxon>Bacteria</taxon>
        <taxon>Bacillati</taxon>
        <taxon>Bacillota</taxon>
        <taxon>Bacilli</taxon>
        <taxon>Lactobacillales</taxon>
        <taxon>Carnobacteriaceae</taxon>
        <taxon>Desemzia</taxon>
    </lineage>
</organism>
<evidence type="ECO:0000256" key="14">
    <source>
        <dbReference type="PIRSR" id="PIRSR610972-3"/>
    </source>
</evidence>
<protein>
    <recommendedName>
        <fullName evidence="11">Beta-phosphoglucomutase</fullName>
        <ecNumber evidence="10">5.4.2.6</ecNumber>
    </recommendedName>
</protein>
<evidence type="ECO:0000256" key="6">
    <source>
        <dbReference type="ARBA" id="ARBA00022842"/>
    </source>
</evidence>
<keyword evidence="5 14" id="KW-0479">Metal-binding</keyword>
<dbReference type="EMBL" id="FOXW01000004">
    <property type="protein sequence ID" value="SFQ28847.1"/>
    <property type="molecule type" value="Genomic_DNA"/>
</dbReference>
<dbReference type="GO" id="GO:0005975">
    <property type="term" value="P:carbohydrate metabolic process"/>
    <property type="evidence" value="ECO:0007669"/>
    <property type="project" value="InterPro"/>
</dbReference>
<feature type="binding site" evidence="14">
    <location>
        <position position="169"/>
    </location>
    <ligand>
        <name>Mg(2+)</name>
        <dbReference type="ChEBI" id="CHEBI:18420"/>
    </ligand>
</feature>
<evidence type="ECO:0000256" key="1">
    <source>
        <dbReference type="ARBA" id="ARBA00004496"/>
    </source>
</evidence>
<feature type="binding site" evidence="13">
    <location>
        <position position="145"/>
    </location>
    <ligand>
        <name>substrate</name>
    </ligand>
</feature>
<dbReference type="GO" id="GO:0005737">
    <property type="term" value="C:cytoplasm"/>
    <property type="evidence" value="ECO:0007669"/>
    <property type="project" value="UniProtKB-SubCell"/>
</dbReference>
<dbReference type="Proteomes" id="UP000199136">
    <property type="component" value="Unassembled WGS sequence"/>
</dbReference>
<feature type="active site" description="Nucleophile" evidence="12">
    <location>
        <position position="7"/>
    </location>
</feature>
<evidence type="ECO:0000256" key="13">
    <source>
        <dbReference type="PIRSR" id="PIRSR610972-2"/>
    </source>
</evidence>
<evidence type="ECO:0000313" key="16">
    <source>
        <dbReference type="EMBL" id="SFQ28847.1"/>
    </source>
</evidence>
<keyword evidence="6 14" id="KW-0460">Magnesium</keyword>
<feature type="site" description="Important for catalytic activity and assists the phosphoryl transfer reaction to Asp8 by balancing charge and orienting the reacting groups" evidence="15">
    <location>
        <position position="145"/>
    </location>
</feature>
<dbReference type="SFLD" id="SFLDS00003">
    <property type="entry name" value="Haloacid_Dehalogenase"/>
    <property type="match status" value="1"/>
</dbReference>
<dbReference type="NCBIfam" id="TIGR02009">
    <property type="entry name" value="PGMB-YQAB-SF"/>
    <property type="match status" value="1"/>
</dbReference>
<name>A0A1I5XB19_9LACT</name>
<comment type="subcellular location">
    <subcellularLocation>
        <location evidence="1">Cytoplasm</location>
    </subcellularLocation>
</comment>
<evidence type="ECO:0000256" key="8">
    <source>
        <dbReference type="ARBA" id="ARBA00023277"/>
    </source>
</evidence>
<evidence type="ECO:0000256" key="4">
    <source>
        <dbReference type="ARBA" id="ARBA00022553"/>
    </source>
</evidence>
<dbReference type="AlphaFoldDB" id="A0A1I5XB19"/>
<keyword evidence="3" id="KW-0963">Cytoplasm</keyword>
<dbReference type="InterPro" id="IPR010976">
    <property type="entry name" value="B-phosphoglucomutase_hydrolase"/>
</dbReference>
<dbReference type="PANTHER" id="PTHR46193:SF18">
    <property type="entry name" value="HEXITOL PHOSPHATASE B"/>
    <property type="match status" value="1"/>
</dbReference>
<dbReference type="STRING" id="82801.SAMN04488506_1302"/>
<feature type="binding site" evidence="13">
    <location>
        <begin position="114"/>
        <end position="118"/>
    </location>
    <ligand>
        <name>substrate</name>
    </ligand>
</feature>
<feature type="binding site" evidence="13">
    <location>
        <position position="76"/>
    </location>
    <ligand>
        <name>substrate</name>
    </ligand>
</feature>
<sequence>MKAVLFDLDGVITDTAVYHYHAWKALGEKIGIEIDEEFNEELKGVSRTDSLNRILAKGNKEEAYSQTEKETMAAEKNELYKTMIEEMSPKDILPGIKALLDGLKERNILIGLASASQNGPTILEKLQLTDYFDEIVDPAKLKAGKPDPEIFLTGAKDLGVKPQDCVGVEDAAAGVEAIAAADMVSVGVGDADTLGKATKVVPETGALTVELLEEVWSEAVGRS</sequence>
<dbReference type="InterPro" id="IPR010972">
    <property type="entry name" value="Beta-PGM"/>
</dbReference>
<feature type="binding site" evidence="14">
    <location>
        <position position="170"/>
    </location>
    <ligand>
        <name>Mg(2+)</name>
        <dbReference type="ChEBI" id="CHEBI:18420"/>
    </ligand>
</feature>
<proteinExistence type="inferred from homology"/>
<evidence type="ECO:0000256" key="7">
    <source>
        <dbReference type="ARBA" id="ARBA00023235"/>
    </source>
</evidence>
<feature type="binding site" evidence="14">
    <location>
        <position position="7"/>
    </location>
    <ligand>
        <name>Mg(2+)</name>
        <dbReference type="ChEBI" id="CHEBI:18420"/>
    </ligand>
</feature>
<feature type="active site" description="Proton donor/acceptor" evidence="12">
    <location>
        <position position="9"/>
    </location>
</feature>
<feature type="site" description="Important for catalytic activity and assists the phosphoryl transfer reaction to Asp8 by balancing charge and orienting the reacting groups" evidence="15">
    <location>
        <position position="114"/>
    </location>
</feature>
<dbReference type="FunFam" id="1.10.150.240:FF:000010">
    <property type="entry name" value="Beta-phosphoglucomutase"/>
    <property type="match status" value="1"/>
</dbReference>
<dbReference type="Gene3D" id="1.10.150.240">
    <property type="entry name" value="Putative phosphatase, domain 2"/>
    <property type="match status" value="1"/>
</dbReference>
<dbReference type="SUPFAM" id="SSF56784">
    <property type="entry name" value="HAD-like"/>
    <property type="match status" value="1"/>
</dbReference>
<evidence type="ECO:0000256" key="9">
    <source>
        <dbReference type="ARBA" id="ARBA00044926"/>
    </source>
</evidence>
<keyword evidence="17" id="KW-1185">Reference proteome</keyword>
<dbReference type="NCBIfam" id="TIGR01509">
    <property type="entry name" value="HAD-SF-IA-v3"/>
    <property type="match status" value="1"/>
</dbReference>
<dbReference type="PANTHER" id="PTHR46193">
    <property type="entry name" value="6-PHOSPHOGLUCONATE PHOSPHATASE"/>
    <property type="match status" value="1"/>
</dbReference>
<dbReference type="GO" id="GO:0000287">
    <property type="term" value="F:magnesium ion binding"/>
    <property type="evidence" value="ECO:0007669"/>
    <property type="project" value="InterPro"/>
</dbReference>
<dbReference type="NCBIfam" id="TIGR01990">
    <property type="entry name" value="bPGM"/>
    <property type="match status" value="1"/>
</dbReference>
<dbReference type="GO" id="GO:0008801">
    <property type="term" value="F:beta-phosphoglucomutase activity"/>
    <property type="evidence" value="ECO:0007669"/>
    <property type="project" value="UniProtKB-EC"/>
</dbReference>
<evidence type="ECO:0000313" key="17">
    <source>
        <dbReference type="Proteomes" id="UP000199136"/>
    </source>
</evidence>
<comment type="catalytic activity">
    <reaction evidence="9">
        <text>beta-D-glucose 1-phosphate = beta-D-glucose 6-phosphate</text>
        <dbReference type="Rhea" id="RHEA:20113"/>
        <dbReference type="ChEBI" id="CHEBI:57684"/>
        <dbReference type="ChEBI" id="CHEBI:58247"/>
        <dbReference type="EC" id="5.4.2.6"/>
    </reaction>
</comment>
<evidence type="ECO:0000256" key="11">
    <source>
        <dbReference type="ARBA" id="ARBA00044991"/>
    </source>
</evidence>
<dbReference type="Gene3D" id="3.40.50.1000">
    <property type="entry name" value="HAD superfamily/HAD-like"/>
    <property type="match status" value="1"/>
</dbReference>
<dbReference type="InterPro" id="IPR036412">
    <property type="entry name" value="HAD-like_sf"/>
</dbReference>
<evidence type="ECO:0000256" key="15">
    <source>
        <dbReference type="PIRSR" id="PIRSR610972-4"/>
    </source>
</evidence>
<evidence type="ECO:0000256" key="3">
    <source>
        <dbReference type="ARBA" id="ARBA00022490"/>
    </source>
</evidence>
<dbReference type="SFLD" id="SFLDF00046">
    <property type="entry name" value="beta-phosphoglucomutase"/>
    <property type="match status" value="1"/>
</dbReference>
<comment type="similarity">
    <text evidence="2">Belongs to the HAD-like hydrolase superfamily. CbbY/CbbZ/Gph/YieH family.</text>
</comment>
<keyword evidence="8" id="KW-0119">Carbohydrate metabolism</keyword>
<dbReference type="Pfam" id="PF00702">
    <property type="entry name" value="Hydrolase"/>
    <property type="match status" value="1"/>
</dbReference>
<evidence type="ECO:0000256" key="5">
    <source>
        <dbReference type="ARBA" id="ARBA00022723"/>
    </source>
</evidence>
<feature type="binding site" evidence="13">
    <location>
        <position position="23"/>
    </location>
    <ligand>
        <name>substrate</name>
    </ligand>
</feature>
<keyword evidence="7" id="KW-0413">Isomerase</keyword>
<dbReference type="InterPro" id="IPR006439">
    <property type="entry name" value="HAD-SF_hydro_IA"/>
</dbReference>
<keyword evidence="4" id="KW-0597">Phosphoprotein</keyword>
<dbReference type="SFLD" id="SFLDG01129">
    <property type="entry name" value="C1.5:_HAD__Beta-PGM__Phosphata"/>
    <property type="match status" value="1"/>
</dbReference>
<dbReference type="CDD" id="cd02598">
    <property type="entry name" value="HAD_BPGM"/>
    <property type="match status" value="1"/>
</dbReference>
<evidence type="ECO:0000256" key="10">
    <source>
        <dbReference type="ARBA" id="ARBA00044968"/>
    </source>
</evidence>
<dbReference type="OrthoDB" id="9797743at2"/>
<gene>
    <name evidence="16" type="ORF">SAMN04488506_1302</name>
</gene>
<dbReference type="SFLD" id="SFLDG01135">
    <property type="entry name" value="C1.5.6:_HAD__Beta-PGM__Phospha"/>
    <property type="match status" value="1"/>
</dbReference>
<feature type="binding site" evidence="13">
    <location>
        <begin position="42"/>
        <end position="47"/>
    </location>
    <ligand>
        <name>substrate</name>
    </ligand>
</feature>
<evidence type="ECO:0000256" key="12">
    <source>
        <dbReference type="PIRSR" id="PIRSR610972-1"/>
    </source>
</evidence>
<dbReference type="PRINTS" id="PR00413">
    <property type="entry name" value="HADHALOGNASE"/>
</dbReference>
<dbReference type="InterPro" id="IPR023198">
    <property type="entry name" value="PGP-like_dom2"/>
</dbReference>
<reference evidence="16 17" key="1">
    <citation type="submission" date="2016-10" db="EMBL/GenBank/DDBJ databases">
        <authorList>
            <person name="de Groot N.N."/>
        </authorList>
    </citation>
    <scope>NUCLEOTIDE SEQUENCE [LARGE SCALE GENOMIC DNA]</scope>
    <source>
        <strain evidence="16 17">DSM 20581</strain>
    </source>
</reference>
<comment type="cofactor">
    <cofactor evidence="14">
        <name>Mg(2+)</name>
        <dbReference type="ChEBI" id="CHEBI:18420"/>
    </cofactor>
    <text evidence="14">Binds 2 magnesium ions per subunit.</text>
</comment>
<evidence type="ECO:0000256" key="2">
    <source>
        <dbReference type="ARBA" id="ARBA00006171"/>
    </source>
</evidence>
<dbReference type="RefSeq" id="WP_092480354.1">
    <property type="nucleotide sequence ID" value="NZ_FOXW01000004.1"/>
</dbReference>
<accession>A0A1I5XB19</accession>
<feature type="binding site" evidence="13">
    <location>
        <position position="50"/>
    </location>
    <ligand>
        <name>substrate</name>
    </ligand>
</feature>